<evidence type="ECO:0000256" key="1">
    <source>
        <dbReference type="ARBA" id="ARBA00010333"/>
    </source>
</evidence>
<accession>A0ABX1R0S8</accession>
<dbReference type="Proteomes" id="UP000709336">
    <property type="component" value="Unassembled WGS sequence"/>
</dbReference>
<feature type="domain" description="Solute-binding protein family 3/N-terminal" evidence="4">
    <location>
        <begin position="27"/>
        <end position="240"/>
    </location>
</feature>
<evidence type="ECO:0000259" key="4">
    <source>
        <dbReference type="SMART" id="SM00062"/>
    </source>
</evidence>
<dbReference type="EMBL" id="JAATNW010000001">
    <property type="protein sequence ID" value="NMH58687.1"/>
    <property type="molecule type" value="Genomic_DNA"/>
</dbReference>
<evidence type="ECO:0000313" key="6">
    <source>
        <dbReference type="Proteomes" id="UP000709336"/>
    </source>
</evidence>
<feature type="signal peptide" evidence="3">
    <location>
        <begin position="1"/>
        <end position="19"/>
    </location>
</feature>
<dbReference type="PANTHER" id="PTHR35936:SF25">
    <property type="entry name" value="ABC TRANSPORTER SUBSTRATE-BINDING PROTEIN"/>
    <property type="match status" value="1"/>
</dbReference>
<dbReference type="RefSeq" id="WP_169209243.1">
    <property type="nucleotide sequence ID" value="NZ_JAATNW010000001.1"/>
</dbReference>
<dbReference type="SUPFAM" id="SSF53850">
    <property type="entry name" value="Periplasmic binding protein-like II"/>
    <property type="match status" value="1"/>
</dbReference>
<dbReference type="SMART" id="SM00062">
    <property type="entry name" value="PBPb"/>
    <property type="match status" value="1"/>
</dbReference>
<feature type="chain" id="PRO_5045185562" evidence="3">
    <location>
        <begin position="20"/>
        <end position="243"/>
    </location>
</feature>
<name>A0ABX1R0S8_9ALTE</name>
<comment type="caution">
    <text evidence="5">The sequence shown here is derived from an EMBL/GenBank/DDBJ whole genome shotgun (WGS) entry which is preliminary data.</text>
</comment>
<evidence type="ECO:0000256" key="2">
    <source>
        <dbReference type="ARBA" id="ARBA00022729"/>
    </source>
</evidence>
<dbReference type="Gene3D" id="3.40.190.10">
    <property type="entry name" value="Periplasmic binding protein-like II"/>
    <property type="match status" value="2"/>
</dbReference>
<keyword evidence="6" id="KW-1185">Reference proteome</keyword>
<comment type="similarity">
    <text evidence="1">Belongs to the bacterial solute-binding protein 3 family.</text>
</comment>
<dbReference type="Pfam" id="PF00497">
    <property type="entry name" value="SBP_bac_3"/>
    <property type="match status" value="1"/>
</dbReference>
<proteinExistence type="inferred from homology"/>
<dbReference type="InterPro" id="IPR001638">
    <property type="entry name" value="Solute-binding_3/MltF_N"/>
</dbReference>
<keyword evidence="2 3" id="KW-0732">Signal</keyword>
<reference evidence="5 6" key="1">
    <citation type="submission" date="2020-03" db="EMBL/GenBank/DDBJ databases">
        <title>Alteromonas ponticola sp. nov., isolated from seawater.</title>
        <authorList>
            <person name="Yoon J.-H."/>
            <person name="Kim Y.-O."/>
        </authorList>
    </citation>
    <scope>NUCLEOTIDE SEQUENCE [LARGE SCALE GENOMIC DNA]</scope>
    <source>
        <strain evidence="5 6">MYP5</strain>
    </source>
</reference>
<dbReference type="PANTHER" id="PTHR35936">
    <property type="entry name" value="MEMBRANE-BOUND LYTIC MUREIN TRANSGLYCOSYLASE F"/>
    <property type="match status" value="1"/>
</dbReference>
<organism evidence="5 6">
    <name type="scientific">Alteromonas ponticola</name>
    <dbReference type="NCBI Taxonomy" id="2720613"/>
    <lineage>
        <taxon>Bacteria</taxon>
        <taxon>Pseudomonadati</taxon>
        <taxon>Pseudomonadota</taxon>
        <taxon>Gammaproteobacteria</taxon>
        <taxon>Alteromonadales</taxon>
        <taxon>Alteromonadaceae</taxon>
        <taxon>Alteromonas/Salinimonas group</taxon>
        <taxon>Alteromonas</taxon>
    </lineage>
</organism>
<protein>
    <submittedName>
        <fullName evidence="5">Transporter substrate-binding domain-containing protein</fullName>
    </submittedName>
</protein>
<evidence type="ECO:0000256" key="3">
    <source>
        <dbReference type="SAM" id="SignalP"/>
    </source>
</evidence>
<gene>
    <name evidence="5" type="ORF">HCJ96_01435</name>
</gene>
<sequence>MKFKLISAILVLFSFSASAKDTPLMIAVNVGPPWAYYDENGDATGIDVEAIRAVFTELGYTTQFAVLPYNRLIKEFNEQKFDFASPAAFASAVGTRTVRYLPYHDVAITRKADGVKLENISDLRNKRIVAYQHAQHVLGPEFEQAVSFSNYIELAEREVQVKLLAFERADIVVGESRLLHYILNEQHAELEVTTHPIFPVKHYGGIALDAAIARQFDEGVAQFIEEGKFDALLQKWDPASGQR</sequence>
<evidence type="ECO:0000313" key="5">
    <source>
        <dbReference type="EMBL" id="NMH58687.1"/>
    </source>
</evidence>